<name>A0ABP3Z0L1_9ACTN</name>
<protein>
    <submittedName>
        <fullName evidence="2">DUF3710 domain-containing protein</fullName>
    </submittedName>
</protein>
<keyword evidence="3" id="KW-1185">Reference proteome</keyword>
<evidence type="ECO:0000256" key="1">
    <source>
        <dbReference type="SAM" id="MobiDB-lite"/>
    </source>
</evidence>
<feature type="compositionally biased region" description="Low complexity" evidence="1">
    <location>
        <begin position="12"/>
        <end position="22"/>
    </location>
</feature>
<proteinExistence type="predicted"/>
<dbReference type="Proteomes" id="UP001501578">
    <property type="component" value="Unassembled WGS sequence"/>
</dbReference>
<accession>A0ABP3Z0L1</accession>
<feature type="compositionally biased region" description="Basic and acidic residues" evidence="1">
    <location>
        <begin position="35"/>
        <end position="45"/>
    </location>
</feature>
<feature type="region of interest" description="Disordered" evidence="1">
    <location>
        <begin position="180"/>
        <end position="215"/>
    </location>
</feature>
<dbReference type="EMBL" id="BAAAHQ010000001">
    <property type="protein sequence ID" value="GAA0912389.1"/>
    <property type="molecule type" value="Genomic_DNA"/>
</dbReference>
<dbReference type="InterPro" id="IPR022183">
    <property type="entry name" value="DUF3710"/>
</dbReference>
<comment type="caution">
    <text evidence="2">The sequence shown here is derived from an EMBL/GenBank/DDBJ whole genome shotgun (WGS) entry which is preliminary data.</text>
</comment>
<dbReference type="RefSeq" id="WP_343947800.1">
    <property type="nucleotide sequence ID" value="NZ_BAAAHQ010000001.1"/>
</dbReference>
<gene>
    <name evidence="2" type="ORF">GCM10009560_02960</name>
</gene>
<dbReference type="Pfam" id="PF12502">
    <property type="entry name" value="DUF3710"/>
    <property type="match status" value="1"/>
</dbReference>
<organism evidence="2 3">
    <name type="scientific">Nonomuraea longicatena</name>
    <dbReference type="NCBI Taxonomy" id="83682"/>
    <lineage>
        <taxon>Bacteria</taxon>
        <taxon>Bacillati</taxon>
        <taxon>Actinomycetota</taxon>
        <taxon>Actinomycetes</taxon>
        <taxon>Streptosporangiales</taxon>
        <taxon>Streptosporangiaceae</taxon>
        <taxon>Nonomuraea</taxon>
    </lineage>
</organism>
<feature type="region of interest" description="Disordered" evidence="1">
    <location>
        <begin position="1"/>
        <end position="49"/>
    </location>
</feature>
<evidence type="ECO:0000313" key="2">
    <source>
        <dbReference type="EMBL" id="GAA0912389.1"/>
    </source>
</evidence>
<evidence type="ECO:0000313" key="3">
    <source>
        <dbReference type="Proteomes" id="UP001501578"/>
    </source>
</evidence>
<sequence>MFRRKRREEPEAAAGAAAGADAPSQARDGGPWDAEEAHPDNDRIDLGGLRVPNQPAFDIRLAAVGDQNVSVVALYEESTLQVQALAAPKSAGLWDEVRTKITSSSPTLAARPGPLGTELAGEVEVDGERRPIRYLGVDGPRWLLLAIVSGRAALDDQVAQEFLGFVRDVVVVRGDEPMAREEPITLRRPNEKTVEDKPEPTLDPFKRGPEISEIR</sequence>
<reference evidence="3" key="1">
    <citation type="journal article" date="2019" name="Int. J. Syst. Evol. Microbiol.">
        <title>The Global Catalogue of Microorganisms (GCM) 10K type strain sequencing project: providing services to taxonomists for standard genome sequencing and annotation.</title>
        <authorList>
            <consortium name="The Broad Institute Genomics Platform"/>
            <consortium name="The Broad Institute Genome Sequencing Center for Infectious Disease"/>
            <person name="Wu L."/>
            <person name="Ma J."/>
        </authorList>
    </citation>
    <scope>NUCLEOTIDE SEQUENCE [LARGE SCALE GENOMIC DNA]</scope>
    <source>
        <strain evidence="3">JCM 11136</strain>
    </source>
</reference>